<feature type="coiled-coil region" evidence="1">
    <location>
        <begin position="5"/>
        <end position="53"/>
    </location>
</feature>
<evidence type="ECO:0000256" key="1">
    <source>
        <dbReference type="SAM" id="Coils"/>
    </source>
</evidence>
<keyword evidence="1" id="KW-0175">Coiled coil</keyword>
<evidence type="ECO:0000313" key="4">
    <source>
        <dbReference type="Proteomes" id="UP000887116"/>
    </source>
</evidence>
<dbReference type="InterPro" id="IPR045618">
    <property type="entry name" value="DUF6444"/>
</dbReference>
<evidence type="ECO:0000313" key="3">
    <source>
        <dbReference type="EMBL" id="GFQ94757.1"/>
    </source>
</evidence>
<protein>
    <submittedName>
        <fullName evidence="3">Initiation-control protein YabA</fullName>
    </submittedName>
</protein>
<proteinExistence type="predicted"/>
<dbReference type="Proteomes" id="UP000887116">
    <property type="component" value="Unassembled WGS sequence"/>
</dbReference>
<accession>A0A8X6IHU6</accession>
<dbReference type="EMBL" id="BMAO01004460">
    <property type="protein sequence ID" value="GFQ94757.1"/>
    <property type="molecule type" value="Genomic_DNA"/>
</dbReference>
<dbReference type="AlphaFoldDB" id="A0A8X6IHU6"/>
<reference evidence="3" key="1">
    <citation type="submission" date="2020-07" db="EMBL/GenBank/DDBJ databases">
        <title>Multicomponent nature underlies the extraordinary mechanical properties of spider dragline silk.</title>
        <authorList>
            <person name="Kono N."/>
            <person name="Nakamura H."/>
            <person name="Mori M."/>
            <person name="Yoshida Y."/>
            <person name="Ohtoshi R."/>
            <person name="Malay A.D."/>
            <person name="Moran D.A.P."/>
            <person name="Tomita M."/>
            <person name="Numata K."/>
            <person name="Arakawa K."/>
        </authorList>
    </citation>
    <scope>NUCLEOTIDE SEQUENCE</scope>
</reference>
<name>A0A8X6IHU6_TRICU</name>
<comment type="caution">
    <text evidence="3">The sequence shown here is derived from an EMBL/GenBank/DDBJ whole genome shotgun (WGS) entry which is preliminary data.</text>
</comment>
<evidence type="ECO:0000259" key="2">
    <source>
        <dbReference type="Pfam" id="PF20042"/>
    </source>
</evidence>
<organism evidence="3 4">
    <name type="scientific">Trichonephila clavata</name>
    <name type="common">Joro spider</name>
    <name type="synonym">Nephila clavata</name>
    <dbReference type="NCBI Taxonomy" id="2740835"/>
    <lineage>
        <taxon>Eukaryota</taxon>
        <taxon>Metazoa</taxon>
        <taxon>Ecdysozoa</taxon>
        <taxon>Arthropoda</taxon>
        <taxon>Chelicerata</taxon>
        <taxon>Arachnida</taxon>
        <taxon>Araneae</taxon>
        <taxon>Araneomorphae</taxon>
        <taxon>Entelegynae</taxon>
        <taxon>Araneoidea</taxon>
        <taxon>Nephilidae</taxon>
        <taxon>Trichonephila</taxon>
    </lineage>
</organism>
<gene>
    <name evidence="3" type="primary">Wxf_00867</name>
    <name evidence="3" type="ORF">TNCT_502741</name>
</gene>
<keyword evidence="4" id="KW-1185">Reference proteome</keyword>
<dbReference type="Pfam" id="PF20042">
    <property type="entry name" value="DUF6444"/>
    <property type="match status" value="1"/>
</dbReference>
<sequence length="153" mass="17772">MSDVLASLLKLCESFKIEIEQLKAEIKRLEIENENFRSENKALRIENAELQERLGLNSQNSSIPSSKELYKLKKKKKKSDRKIGAQIGHEGKYRPKMEADEVVKIELSNTCECGGEIAISKEPYIHQKVDLPEIKPYVVEYQWPLLQVWKKKK</sequence>
<feature type="domain" description="DUF6444" evidence="2">
    <location>
        <begin position="17"/>
        <end position="94"/>
    </location>
</feature>